<dbReference type="EMBL" id="PTRA01000001">
    <property type="protein sequence ID" value="PQA60285.1"/>
    <property type="molecule type" value="Genomic_DNA"/>
</dbReference>
<gene>
    <name evidence="1" type="ORF">C5O19_11905</name>
</gene>
<comment type="caution">
    <text evidence="1">The sequence shown here is derived from an EMBL/GenBank/DDBJ whole genome shotgun (WGS) entry which is preliminary data.</text>
</comment>
<sequence>MKKSLMLLALSAAFIFGCKKDDDNTDNGGSNGTKVALQKSWQADEVKGVAAPVNLSVYKRNRTDNLPDIVDFSKFYVTFKADGTFERSEIDNTNSVTTGTWTLSADNKTITMVSAGGGGTLTYNVEAVDNNSATFKYVINVKNPTALDKEIIVRAGAKGVVLPDGSYLLFNVKPR</sequence>
<protein>
    <submittedName>
        <fullName evidence="1">Uncharacterized protein</fullName>
    </submittedName>
</protein>
<accession>A0A2S7IRE2</accession>
<keyword evidence="2" id="KW-1185">Reference proteome</keyword>
<name>A0A2S7IRE2_9BACT</name>
<evidence type="ECO:0000313" key="2">
    <source>
        <dbReference type="Proteomes" id="UP000239590"/>
    </source>
</evidence>
<proteinExistence type="predicted"/>
<dbReference type="RefSeq" id="WP_104712407.1">
    <property type="nucleotide sequence ID" value="NZ_PTRA01000001.1"/>
</dbReference>
<dbReference type="AlphaFoldDB" id="A0A2S7IRE2"/>
<dbReference type="Proteomes" id="UP000239590">
    <property type="component" value="Unassembled WGS sequence"/>
</dbReference>
<reference evidence="2" key="1">
    <citation type="submission" date="2018-02" db="EMBL/GenBank/DDBJ databases">
        <title>Genome sequencing of Solimonas sp. HR-BB.</title>
        <authorList>
            <person name="Lee Y."/>
            <person name="Jeon C.O."/>
        </authorList>
    </citation>
    <scope>NUCLEOTIDE SEQUENCE [LARGE SCALE GENOMIC DNA]</scope>
    <source>
        <strain evidence="2">HR-U</strain>
    </source>
</reference>
<dbReference type="Gene3D" id="2.40.128.540">
    <property type="entry name" value="Domain of unknown function DUF4822"/>
    <property type="match status" value="1"/>
</dbReference>
<organism evidence="1 2">
    <name type="scientific">Siphonobacter curvatus</name>
    <dbReference type="NCBI Taxonomy" id="2094562"/>
    <lineage>
        <taxon>Bacteria</taxon>
        <taxon>Pseudomonadati</taxon>
        <taxon>Bacteroidota</taxon>
        <taxon>Cytophagia</taxon>
        <taxon>Cytophagales</taxon>
        <taxon>Cytophagaceae</taxon>
        <taxon>Siphonobacter</taxon>
    </lineage>
</organism>
<dbReference type="PROSITE" id="PS51257">
    <property type="entry name" value="PROKAR_LIPOPROTEIN"/>
    <property type="match status" value="1"/>
</dbReference>
<evidence type="ECO:0000313" key="1">
    <source>
        <dbReference type="EMBL" id="PQA60285.1"/>
    </source>
</evidence>
<dbReference type="OrthoDB" id="965101at2"/>